<dbReference type="RefSeq" id="WP_249316406.1">
    <property type="nucleotide sequence ID" value="NZ_JACRSR010000003.1"/>
</dbReference>
<dbReference type="Proteomes" id="UP000623172">
    <property type="component" value="Unassembled WGS sequence"/>
</dbReference>
<reference evidence="1" key="1">
    <citation type="submission" date="2020-08" db="EMBL/GenBank/DDBJ databases">
        <title>Genome public.</title>
        <authorList>
            <person name="Liu C."/>
            <person name="Sun Q."/>
        </authorList>
    </citation>
    <scope>NUCLEOTIDE SEQUENCE</scope>
    <source>
        <strain evidence="1">NSJ-53</strain>
    </source>
</reference>
<comment type="caution">
    <text evidence="1">The sequence shown here is derived from an EMBL/GenBank/DDBJ whole genome shotgun (WGS) entry which is preliminary data.</text>
</comment>
<evidence type="ECO:0000313" key="1">
    <source>
        <dbReference type="EMBL" id="MBC8531786.1"/>
    </source>
</evidence>
<name>A0A926HR04_9FIRM</name>
<dbReference type="EMBL" id="JACRSR010000003">
    <property type="protein sequence ID" value="MBC8531786.1"/>
    <property type="molecule type" value="Genomic_DNA"/>
</dbReference>
<accession>A0A926HR04</accession>
<keyword evidence="2" id="KW-1185">Reference proteome</keyword>
<gene>
    <name evidence="1" type="ORF">H8696_08000</name>
</gene>
<proteinExistence type="predicted"/>
<evidence type="ECO:0000313" key="2">
    <source>
        <dbReference type="Proteomes" id="UP000623172"/>
    </source>
</evidence>
<dbReference type="AlphaFoldDB" id="A0A926HR04"/>
<protein>
    <submittedName>
        <fullName evidence="1">Uncharacterized protein</fullName>
    </submittedName>
</protein>
<organism evidence="1 2">
    <name type="scientific">Gehongia tenuis</name>
    <dbReference type="NCBI Taxonomy" id="2763655"/>
    <lineage>
        <taxon>Bacteria</taxon>
        <taxon>Bacillati</taxon>
        <taxon>Bacillota</taxon>
        <taxon>Clostridia</taxon>
        <taxon>Christensenellales</taxon>
        <taxon>Christensenellaceae</taxon>
        <taxon>Gehongia</taxon>
    </lineage>
</organism>
<sequence length="86" mass="9787">MRTIIEVCDDCHDCRGSAWKPKRRAAAEWLLDVSICLERSDGKVLFRASAKDRCPACVASYIGQLREMAGDNQLEITMDRREINEV</sequence>